<protein>
    <submittedName>
        <fullName evidence="3">Membrane protein</fullName>
    </submittedName>
</protein>
<keyword evidence="4" id="KW-1185">Reference proteome</keyword>
<keyword evidence="2" id="KW-0812">Transmembrane</keyword>
<dbReference type="Pfam" id="PF10067">
    <property type="entry name" value="DUF2306"/>
    <property type="match status" value="1"/>
</dbReference>
<gene>
    <name evidence="3" type="ORF">HRG_00045</name>
</gene>
<feature type="transmembrane region" description="Helical" evidence="2">
    <location>
        <begin position="117"/>
        <end position="135"/>
    </location>
</feature>
<evidence type="ECO:0000313" key="4">
    <source>
        <dbReference type="Proteomes" id="UP000824596"/>
    </source>
</evidence>
<feature type="compositionally biased region" description="Polar residues" evidence="1">
    <location>
        <begin position="358"/>
        <end position="367"/>
    </location>
</feature>
<dbReference type="OrthoDB" id="193478at2759"/>
<feature type="transmembrane region" description="Helical" evidence="2">
    <location>
        <begin position="147"/>
        <end position="167"/>
    </location>
</feature>
<dbReference type="RefSeq" id="XP_044724916.1">
    <property type="nucleotide sequence ID" value="XM_044858516.1"/>
</dbReference>
<name>A0A9P8N326_9HYPO</name>
<feature type="transmembrane region" description="Helical" evidence="2">
    <location>
        <begin position="179"/>
        <end position="203"/>
    </location>
</feature>
<dbReference type="InterPro" id="IPR018750">
    <property type="entry name" value="DUF2306_membrane"/>
</dbReference>
<dbReference type="Proteomes" id="UP000824596">
    <property type="component" value="Unassembled WGS sequence"/>
</dbReference>
<organism evidence="3 4">
    <name type="scientific">Hirsutella rhossiliensis</name>
    <dbReference type="NCBI Taxonomy" id="111463"/>
    <lineage>
        <taxon>Eukaryota</taxon>
        <taxon>Fungi</taxon>
        <taxon>Dikarya</taxon>
        <taxon>Ascomycota</taxon>
        <taxon>Pezizomycotina</taxon>
        <taxon>Sordariomycetes</taxon>
        <taxon>Hypocreomycetidae</taxon>
        <taxon>Hypocreales</taxon>
        <taxon>Ophiocordycipitaceae</taxon>
        <taxon>Hirsutella</taxon>
    </lineage>
</organism>
<comment type="caution">
    <text evidence="3">The sequence shown here is derived from an EMBL/GenBank/DDBJ whole genome shotgun (WGS) entry which is preliminary data.</text>
</comment>
<proteinExistence type="predicted"/>
<evidence type="ECO:0000256" key="1">
    <source>
        <dbReference type="SAM" id="MobiDB-lite"/>
    </source>
</evidence>
<feature type="transmembrane region" description="Helical" evidence="2">
    <location>
        <begin position="31"/>
        <end position="51"/>
    </location>
</feature>
<dbReference type="EMBL" id="JAIZPD010000001">
    <property type="protein sequence ID" value="KAH0967403.1"/>
    <property type="molecule type" value="Genomic_DNA"/>
</dbReference>
<feature type="transmembrane region" description="Helical" evidence="2">
    <location>
        <begin position="83"/>
        <end position="105"/>
    </location>
</feature>
<accession>A0A9P8N326</accession>
<feature type="region of interest" description="Disordered" evidence="1">
    <location>
        <begin position="312"/>
        <end position="367"/>
    </location>
</feature>
<dbReference type="AlphaFoldDB" id="A0A9P8N326"/>
<keyword evidence="2" id="KW-0472">Membrane</keyword>
<reference evidence="3" key="1">
    <citation type="submission" date="2021-09" db="EMBL/GenBank/DDBJ databases">
        <title>A high-quality genome of the endoparasitic fungus Hirsutella rhossiliensis with a comparison of Hirsutella genomes reveals transposable elements contributing to genome size variation.</title>
        <authorList>
            <person name="Lin R."/>
            <person name="Jiao Y."/>
            <person name="Sun X."/>
            <person name="Ling J."/>
            <person name="Xie B."/>
            <person name="Cheng X."/>
        </authorList>
    </citation>
    <scope>NUCLEOTIDE SEQUENCE</scope>
    <source>
        <strain evidence="3">HR02</strain>
    </source>
</reference>
<sequence>MVVVDRPPANAFVAYARRVYNPLGFAKGYNFTLWFIFGGALTGFTLARFMYLNIDGIFCGNGPSGAVPGECYYYRRGVERAGLILHLAGILPAALLAVFQFVPVIRHKVLLIHRISGYAIILLSIVGVVGIFMIARHGLGGALDIQNAAGLAAIIFVTCKAIAFYNIKVLQIEQHRAWMLRAWVIASFIITMRLIGIIMAYIIGRPGSEYYVVQPCYIVDNMFRGSQAAVEALYPDCRAYYSGADPNVHVPIRADTTTGRPDEAASAFNSTFGASAWLSIFLHTLGAELYLRLTPAEAERLRRVSYQRQLEAGMKNPGNGGLTVQRFGDAEPWFPKQQEARQVDESDSAPNDAAASEGTPTKTPTQE</sequence>
<dbReference type="GeneID" id="68349174"/>
<keyword evidence="2" id="KW-1133">Transmembrane helix</keyword>
<evidence type="ECO:0000313" key="3">
    <source>
        <dbReference type="EMBL" id="KAH0967403.1"/>
    </source>
</evidence>
<evidence type="ECO:0000256" key="2">
    <source>
        <dbReference type="SAM" id="Phobius"/>
    </source>
</evidence>